<dbReference type="PROSITE" id="PS00058">
    <property type="entry name" value="DNA_MISMATCH_REPAIR_1"/>
    <property type="match status" value="1"/>
</dbReference>
<dbReference type="InterPro" id="IPR038973">
    <property type="entry name" value="MutL/Mlh/Pms-like"/>
</dbReference>
<evidence type="ECO:0000259" key="7">
    <source>
        <dbReference type="SMART" id="SM01340"/>
    </source>
</evidence>
<evidence type="ECO:0000256" key="3">
    <source>
        <dbReference type="ARBA" id="ARBA00022763"/>
    </source>
</evidence>
<dbReference type="InterPro" id="IPR014721">
    <property type="entry name" value="Ribsml_uS5_D2-typ_fold_subgr"/>
</dbReference>
<reference evidence="8" key="1">
    <citation type="submission" date="2023-01" db="EMBL/GenBank/DDBJ databases">
        <title>Colletotrichum chrysophilum M932 genome sequence.</title>
        <authorList>
            <person name="Baroncelli R."/>
        </authorList>
    </citation>
    <scope>NUCLEOTIDE SEQUENCE</scope>
    <source>
        <strain evidence="8">M932</strain>
    </source>
</reference>
<dbReference type="Pfam" id="PF01119">
    <property type="entry name" value="DNA_mis_repair"/>
    <property type="match status" value="1"/>
</dbReference>
<dbReference type="Proteomes" id="UP001243330">
    <property type="component" value="Unassembled WGS sequence"/>
</dbReference>
<dbReference type="SMART" id="SM01340">
    <property type="entry name" value="DNA_mis_repair"/>
    <property type="match status" value="1"/>
</dbReference>
<dbReference type="InterPro" id="IPR032189">
    <property type="entry name" value="Mlh1_C"/>
</dbReference>
<dbReference type="Gene3D" id="3.30.230.10">
    <property type="match status" value="1"/>
</dbReference>
<dbReference type="InterPro" id="IPR002099">
    <property type="entry name" value="MutL/Mlh/PMS"/>
</dbReference>
<dbReference type="GO" id="GO:0005524">
    <property type="term" value="F:ATP binding"/>
    <property type="evidence" value="ECO:0007669"/>
    <property type="project" value="InterPro"/>
</dbReference>
<comment type="subcellular location">
    <subcellularLocation>
        <location evidence="1">Nucleus</location>
    </subcellularLocation>
</comment>
<comment type="similarity">
    <text evidence="2">Belongs to the DNA mismatch repair MutL/HexB family.</text>
</comment>
<keyword evidence="4" id="KW-0234">DNA repair</keyword>
<dbReference type="AlphaFoldDB" id="A0AAD9EER1"/>
<dbReference type="PANTHER" id="PTHR10073">
    <property type="entry name" value="DNA MISMATCH REPAIR PROTEIN MLH, PMS, MUTL"/>
    <property type="match status" value="1"/>
</dbReference>
<dbReference type="EMBL" id="JAQOWY010000168">
    <property type="protein sequence ID" value="KAK1848564.1"/>
    <property type="molecule type" value="Genomic_DNA"/>
</dbReference>
<evidence type="ECO:0000256" key="4">
    <source>
        <dbReference type="ARBA" id="ARBA00023204"/>
    </source>
</evidence>
<feature type="region of interest" description="Disordered" evidence="6">
    <location>
        <begin position="1"/>
        <end position="27"/>
    </location>
</feature>
<dbReference type="NCBIfam" id="TIGR00585">
    <property type="entry name" value="mutl"/>
    <property type="match status" value="1"/>
</dbReference>
<dbReference type="Gene3D" id="3.30.565.10">
    <property type="entry name" value="Histidine kinase-like ATPase, C-terminal domain"/>
    <property type="match status" value="1"/>
</dbReference>
<proteinExistence type="inferred from homology"/>
<organism evidence="8 9">
    <name type="scientific">Colletotrichum chrysophilum</name>
    <dbReference type="NCBI Taxonomy" id="1836956"/>
    <lineage>
        <taxon>Eukaryota</taxon>
        <taxon>Fungi</taxon>
        <taxon>Dikarya</taxon>
        <taxon>Ascomycota</taxon>
        <taxon>Pezizomycotina</taxon>
        <taxon>Sordariomycetes</taxon>
        <taxon>Hypocreomycetidae</taxon>
        <taxon>Glomerellales</taxon>
        <taxon>Glomerellaceae</taxon>
        <taxon>Colletotrichum</taxon>
        <taxon>Colletotrichum gloeosporioides species complex</taxon>
    </lineage>
</organism>
<dbReference type="CDD" id="cd16926">
    <property type="entry name" value="HATPase_MutL-MLH-PMS-like"/>
    <property type="match status" value="1"/>
</dbReference>
<dbReference type="CDD" id="cd03483">
    <property type="entry name" value="MutL_Trans_MLH1"/>
    <property type="match status" value="1"/>
</dbReference>
<dbReference type="FunFam" id="3.30.565.10:FF:000033">
    <property type="entry name" value="DNA mismatch repair protein Mlh1"/>
    <property type="match status" value="1"/>
</dbReference>
<evidence type="ECO:0000256" key="2">
    <source>
        <dbReference type="ARBA" id="ARBA00006082"/>
    </source>
</evidence>
<feature type="compositionally biased region" description="Basic and acidic residues" evidence="6">
    <location>
        <begin position="123"/>
        <end position="134"/>
    </location>
</feature>
<dbReference type="Pfam" id="PF16413">
    <property type="entry name" value="Mlh1_C"/>
    <property type="match status" value="1"/>
</dbReference>
<dbReference type="InterPro" id="IPR020568">
    <property type="entry name" value="Ribosomal_Su5_D2-typ_SF"/>
</dbReference>
<comment type="caution">
    <text evidence="8">The sequence shown here is derived from an EMBL/GenBank/DDBJ whole genome shotgun (WGS) entry which is preliminary data.</text>
</comment>
<dbReference type="Pfam" id="PF13589">
    <property type="entry name" value="HATPase_c_3"/>
    <property type="match status" value="1"/>
</dbReference>
<protein>
    <submittedName>
        <fullName evidence="8">DNA mismatch repair protein</fullName>
    </submittedName>
</protein>
<feature type="compositionally biased region" description="Polar residues" evidence="6">
    <location>
        <begin position="82"/>
        <end position="99"/>
    </location>
</feature>
<feature type="region of interest" description="Disordered" evidence="6">
    <location>
        <begin position="496"/>
        <end position="529"/>
    </location>
</feature>
<dbReference type="InterPro" id="IPR014762">
    <property type="entry name" value="DNA_mismatch_repair_CS"/>
</dbReference>
<evidence type="ECO:0000256" key="6">
    <source>
        <dbReference type="SAM" id="MobiDB-lite"/>
    </source>
</evidence>
<name>A0AAD9EER1_9PEZI</name>
<feature type="compositionally biased region" description="Polar residues" evidence="6">
    <location>
        <begin position="496"/>
        <end position="513"/>
    </location>
</feature>
<dbReference type="GO" id="GO:0032389">
    <property type="term" value="C:MutLalpha complex"/>
    <property type="evidence" value="ECO:0007669"/>
    <property type="project" value="TreeGrafter"/>
</dbReference>
<dbReference type="FunFam" id="3.30.230.10:FF:000014">
    <property type="entry name" value="DNA mismatch repair protein Mlh1"/>
    <property type="match status" value="1"/>
</dbReference>
<evidence type="ECO:0000256" key="5">
    <source>
        <dbReference type="ARBA" id="ARBA00023242"/>
    </source>
</evidence>
<keyword evidence="5" id="KW-0539">Nucleus</keyword>
<dbReference type="GO" id="GO:0061982">
    <property type="term" value="P:meiosis I cell cycle process"/>
    <property type="evidence" value="ECO:0007669"/>
    <property type="project" value="UniProtKB-ARBA"/>
</dbReference>
<dbReference type="SUPFAM" id="SSF54211">
    <property type="entry name" value="Ribosomal protein S5 domain 2-like"/>
    <property type="match status" value="1"/>
</dbReference>
<dbReference type="GO" id="GO:0006298">
    <property type="term" value="P:mismatch repair"/>
    <property type="evidence" value="ECO:0007669"/>
    <property type="project" value="InterPro"/>
</dbReference>
<dbReference type="SUPFAM" id="SSF55874">
    <property type="entry name" value="ATPase domain of HSP90 chaperone/DNA topoisomerase II/histidine kinase"/>
    <property type="match status" value="1"/>
</dbReference>
<dbReference type="InterPro" id="IPR013507">
    <property type="entry name" value="DNA_mismatch_S5_2-like"/>
</dbReference>
<feature type="domain" description="DNA mismatch repair protein S5" evidence="7">
    <location>
        <begin position="353"/>
        <end position="472"/>
    </location>
</feature>
<dbReference type="GO" id="GO:0016887">
    <property type="term" value="F:ATP hydrolysis activity"/>
    <property type="evidence" value="ECO:0007669"/>
    <property type="project" value="InterPro"/>
</dbReference>
<evidence type="ECO:0000313" key="8">
    <source>
        <dbReference type="EMBL" id="KAK1848564.1"/>
    </source>
</evidence>
<dbReference type="GO" id="GO:0140664">
    <property type="term" value="F:ATP-dependent DNA damage sensor activity"/>
    <property type="evidence" value="ECO:0007669"/>
    <property type="project" value="InterPro"/>
</dbReference>
<gene>
    <name evidence="8" type="ORF">CCHR01_08829</name>
</gene>
<feature type="compositionally biased region" description="Basic residues" evidence="6">
    <location>
        <begin position="1"/>
        <end position="11"/>
    </location>
</feature>
<evidence type="ECO:0000256" key="1">
    <source>
        <dbReference type="ARBA" id="ARBA00004123"/>
    </source>
</evidence>
<dbReference type="PANTHER" id="PTHR10073:SF12">
    <property type="entry name" value="DNA MISMATCH REPAIR PROTEIN MLH1"/>
    <property type="match status" value="1"/>
</dbReference>
<dbReference type="InterPro" id="IPR036890">
    <property type="entry name" value="HATPase_C_sf"/>
</dbReference>
<keyword evidence="9" id="KW-1185">Reference proteome</keyword>
<keyword evidence="3" id="KW-0227">DNA damage</keyword>
<sequence length="839" mass="93607">MTHLKTRRRPHPATLPGAVAEEGKTRLHRPTTDRWTCNCTCARQGNTVRRLPIYKSWSTRGDSVLASLPSLRILDATANTTRIPHHTSPSQFNARTYKTQPPALDREEISDVMDTDSPVGTKRKAEEDPDESRAPRRIRALDPNVVNKIAAGEIIVAPVNALKELIENAVDAGATSVEVLVKEGGLKLLQITDNGCGIQKGDLEILCERHTTSKITSFEDLTSIATYGFRGEALASISHIAHLSVTTKTSDSNCAWRAHYLDGKLAPAKPGQPADPKPTAGRQGTQISVEDLFFNVPTRRRAFRSPAEEYNKIIDVVGRYAIHCKGVGFSCKKHGESGTSISIQALATEVDRIRQIYGSSVANELMEFDTSEDRWGFKANGWATNANYHIKKTTLLLFINHRSVDSSNIKKALEQLYATFLPKGGRPFIYLSLEIDPSRVDVNVHPTKREVHFLNEDDIIQSICEHIRSKLAEVDTSRTFMTQSLLPGSQLMHISNQEETEGSPSTPDKQTPGSKRPRRNSNNLVRTDTSLRKITSMLPAAAVAATPSKAPPSAGESALSVSENIQYEIVNKPFAQMKLTSVKELRAEVREDMHNDLTEIFANHTFVGVVDERRRLAAIQGGVKLYLIDYGRACFEYCYQVGLTDFGNFGTIRFTPPLDLREVLRIGAEMEKNNVESEEEDFDVDVVVEKVAAQLIERREMIGEYFSLEVSPAGELLSIPLLIKGYTPPMVKLPRFLLRLGPCVNWNDEKPCFELFLKELATFYVPEQLPPTIGGAEDNEETANMDEEIAMRRRNVRWAVEHIFFPAFKARLVATTSMMKAAVLEVADLKGLYRVFERC</sequence>
<evidence type="ECO:0000313" key="9">
    <source>
        <dbReference type="Proteomes" id="UP001243330"/>
    </source>
</evidence>
<accession>A0AAD9EER1</accession>
<dbReference type="GO" id="GO:0030983">
    <property type="term" value="F:mismatched DNA binding"/>
    <property type="evidence" value="ECO:0007669"/>
    <property type="project" value="InterPro"/>
</dbReference>
<feature type="region of interest" description="Disordered" evidence="6">
    <location>
        <begin position="82"/>
        <end position="137"/>
    </location>
</feature>